<dbReference type="AlphaFoldDB" id="A0A8H5BIR6"/>
<evidence type="ECO:0000256" key="3">
    <source>
        <dbReference type="RuleBase" id="RU362118"/>
    </source>
</evidence>
<organism evidence="4 5">
    <name type="scientific">Psilocybe cf. subviscida</name>
    <dbReference type="NCBI Taxonomy" id="2480587"/>
    <lineage>
        <taxon>Eukaryota</taxon>
        <taxon>Fungi</taxon>
        <taxon>Dikarya</taxon>
        <taxon>Basidiomycota</taxon>
        <taxon>Agaricomycotina</taxon>
        <taxon>Agaricomycetes</taxon>
        <taxon>Agaricomycetidae</taxon>
        <taxon>Agaricales</taxon>
        <taxon>Agaricineae</taxon>
        <taxon>Strophariaceae</taxon>
        <taxon>Psilocybe</taxon>
    </lineage>
</organism>
<evidence type="ECO:0000256" key="2">
    <source>
        <dbReference type="ARBA" id="ARBA00022898"/>
    </source>
</evidence>
<dbReference type="GO" id="GO:0019346">
    <property type="term" value="P:transsulfuration"/>
    <property type="evidence" value="ECO:0007669"/>
    <property type="project" value="InterPro"/>
</dbReference>
<dbReference type="Proteomes" id="UP000567179">
    <property type="component" value="Unassembled WGS sequence"/>
</dbReference>
<comment type="similarity">
    <text evidence="3">Belongs to the trans-sulfuration enzymes family.</text>
</comment>
<dbReference type="Gene3D" id="3.40.640.10">
    <property type="entry name" value="Type I PLP-dependent aspartate aminotransferase-like (Major domain)"/>
    <property type="match status" value="1"/>
</dbReference>
<reference evidence="4 5" key="1">
    <citation type="journal article" date="2020" name="ISME J.">
        <title>Uncovering the hidden diversity of litter-decomposition mechanisms in mushroom-forming fungi.</title>
        <authorList>
            <person name="Floudas D."/>
            <person name="Bentzer J."/>
            <person name="Ahren D."/>
            <person name="Johansson T."/>
            <person name="Persson P."/>
            <person name="Tunlid A."/>
        </authorList>
    </citation>
    <scope>NUCLEOTIDE SEQUENCE [LARGE SCALE GENOMIC DNA]</scope>
    <source>
        <strain evidence="4 5">CBS 101986</strain>
    </source>
</reference>
<proteinExistence type="inferred from homology"/>
<gene>
    <name evidence="4" type="ORF">D9619_011135</name>
</gene>
<dbReference type="Pfam" id="PF01053">
    <property type="entry name" value="Cys_Met_Meta_PP"/>
    <property type="match status" value="1"/>
</dbReference>
<protein>
    <submittedName>
        <fullName evidence="4">Uncharacterized protein</fullName>
    </submittedName>
</protein>
<evidence type="ECO:0000256" key="1">
    <source>
        <dbReference type="ARBA" id="ARBA00001933"/>
    </source>
</evidence>
<dbReference type="OrthoDB" id="3512640at2759"/>
<comment type="caution">
    <text evidence="4">The sequence shown here is derived from an EMBL/GenBank/DDBJ whole genome shotgun (WGS) entry which is preliminary data.</text>
</comment>
<sequence>MCKRMFTGVSISPFEARFLSLLPHIVPGDVALALGCKPSTTLAMLSSLDPNADAISMNDVYDSIFWHTPQVASLLQTTLFYLENARDKELLGASMENTKRARIEDRADSKMHDVDLQMSSGIMESGRWERKTKEQQIVLLALPPFAAAERQLVLHGLTKYVNGRNNVVMGVLILSEPTFMPSEPAEKLQSIQTAMGAMPSTFDCLLG</sequence>
<evidence type="ECO:0000313" key="4">
    <source>
        <dbReference type="EMBL" id="KAF5324140.1"/>
    </source>
</evidence>
<evidence type="ECO:0000313" key="5">
    <source>
        <dbReference type="Proteomes" id="UP000567179"/>
    </source>
</evidence>
<dbReference type="GO" id="GO:0030170">
    <property type="term" value="F:pyridoxal phosphate binding"/>
    <property type="evidence" value="ECO:0007669"/>
    <property type="project" value="InterPro"/>
</dbReference>
<keyword evidence="2 3" id="KW-0663">Pyridoxal phosphate</keyword>
<accession>A0A8H5BIR6</accession>
<keyword evidence="5" id="KW-1185">Reference proteome</keyword>
<name>A0A8H5BIR6_9AGAR</name>
<dbReference type="InterPro" id="IPR000277">
    <property type="entry name" value="Cys/Met-Metab_PyrdxlP-dep_enz"/>
</dbReference>
<dbReference type="InterPro" id="IPR015421">
    <property type="entry name" value="PyrdxlP-dep_Trfase_major"/>
</dbReference>
<comment type="cofactor">
    <cofactor evidence="1 3">
        <name>pyridoxal 5'-phosphate</name>
        <dbReference type="ChEBI" id="CHEBI:597326"/>
    </cofactor>
</comment>
<dbReference type="EMBL" id="JAACJJ010000016">
    <property type="protein sequence ID" value="KAF5324140.1"/>
    <property type="molecule type" value="Genomic_DNA"/>
</dbReference>